<accession>A0ABP0U8R4</accession>
<organism evidence="3 4">
    <name type="scientific">Sphagnum troendelagicum</name>
    <dbReference type="NCBI Taxonomy" id="128251"/>
    <lineage>
        <taxon>Eukaryota</taxon>
        <taxon>Viridiplantae</taxon>
        <taxon>Streptophyta</taxon>
        <taxon>Embryophyta</taxon>
        <taxon>Bryophyta</taxon>
        <taxon>Sphagnophytina</taxon>
        <taxon>Sphagnopsida</taxon>
        <taxon>Sphagnales</taxon>
        <taxon>Sphagnaceae</taxon>
        <taxon>Sphagnum</taxon>
    </lineage>
</organism>
<reference evidence="3" key="1">
    <citation type="submission" date="2024-02" db="EMBL/GenBank/DDBJ databases">
        <authorList>
            <consortium name="ELIXIR-Norway"/>
            <consortium name="Elixir Norway"/>
        </authorList>
    </citation>
    <scope>NUCLEOTIDE SEQUENCE</scope>
</reference>
<sequence>MGWLWACLGGGGPTSKEQRHCSKTFIHHQSKGRLSSPSDHLRFRKAREGYGSLDNFPKAGAPRTSSACSDPRKLDVSRRSRSSSTTMKIHFEGNFDAETNLQSDVEEMKEELATLRQILVAEADQARELREEVNYLRSCGVLHKNYETVKSLVDNEDPASPEGWDMMICQNQGPHLDPKKHLSERDSSVKKLRKCQSGPMNWSANSNFSNFTKCSPVMSLAAAERTVKYMQSDHKRLSAQRAALFPKLQFCQQDVQEEDCQGDAGMSSDGNEEGDTDLHDSSSPTTLATNGSQISLTEGVHEDFKDFEAFKGGESGAEALEAIQWMGVQRSPISSSLSSIAKDKAKFTSKFSAHIVGADGVTLYSQRTGKREQNRSGDQAESCCGEQSLTVRSLGHCEVADQVFECSEMKEDGEQNLEEGHCASIGSIDLEPIQCASPTLSQKRAASMATSLPALPISLSLSPDLQEFDKMEIGDSAEWDGICGSDDNGSIDMQLIECNSPFFSPKRKSSITAASSIAAESKFHSVVDSPEVAGRNHKVSIETSTEDSFFGNSSTWNSSPETTDQSWYSDAIEALQNMNDVHMSMELCPLSFEENSPAVNQHEQLDVRPMDGCPPEKKVVKRAFSWYVSETDVQRNHHRYEGVQDDSELCQMGDERTQHSSLVTNGVQHRRSALKSCSNFERGLWRGDEKNTDTKELCAELRKDRIPGFMQGVDKENIITADQQTWLSQGLRLQKTYPTQQIKG</sequence>
<evidence type="ECO:0000256" key="2">
    <source>
        <dbReference type="SAM" id="MobiDB-lite"/>
    </source>
</evidence>
<protein>
    <submittedName>
        <fullName evidence="3">Uncharacterized protein</fullName>
    </submittedName>
</protein>
<evidence type="ECO:0000313" key="4">
    <source>
        <dbReference type="Proteomes" id="UP001497512"/>
    </source>
</evidence>
<feature type="coiled-coil region" evidence="1">
    <location>
        <begin position="98"/>
        <end position="132"/>
    </location>
</feature>
<evidence type="ECO:0000313" key="3">
    <source>
        <dbReference type="EMBL" id="CAK9215643.1"/>
    </source>
</evidence>
<dbReference type="EMBL" id="OZ019894">
    <property type="protein sequence ID" value="CAK9215643.1"/>
    <property type="molecule type" value="Genomic_DNA"/>
</dbReference>
<dbReference type="Proteomes" id="UP001497512">
    <property type="component" value="Chromosome 2"/>
</dbReference>
<name>A0ABP0U8R4_9BRYO</name>
<proteinExistence type="predicted"/>
<keyword evidence="1" id="KW-0175">Coiled coil</keyword>
<gene>
    <name evidence="3" type="ORF">CSSPTR1EN2_LOCUS12834</name>
</gene>
<evidence type="ECO:0000256" key="1">
    <source>
        <dbReference type="SAM" id="Coils"/>
    </source>
</evidence>
<feature type="compositionally biased region" description="Polar residues" evidence="2">
    <location>
        <begin position="281"/>
        <end position="291"/>
    </location>
</feature>
<keyword evidence="4" id="KW-1185">Reference proteome</keyword>
<feature type="region of interest" description="Disordered" evidence="2">
    <location>
        <begin position="52"/>
        <end position="84"/>
    </location>
</feature>
<feature type="region of interest" description="Disordered" evidence="2">
    <location>
        <begin position="259"/>
        <end position="291"/>
    </location>
</feature>